<organism evidence="1 2">
    <name type="scientific">Bimuria novae-zelandiae CBS 107.79</name>
    <dbReference type="NCBI Taxonomy" id="1447943"/>
    <lineage>
        <taxon>Eukaryota</taxon>
        <taxon>Fungi</taxon>
        <taxon>Dikarya</taxon>
        <taxon>Ascomycota</taxon>
        <taxon>Pezizomycotina</taxon>
        <taxon>Dothideomycetes</taxon>
        <taxon>Pleosporomycetidae</taxon>
        <taxon>Pleosporales</taxon>
        <taxon>Massarineae</taxon>
        <taxon>Didymosphaeriaceae</taxon>
        <taxon>Bimuria</taxon>
    </lineage>
</organism>
<dbReference type="EMBL" id="ML976693">
    <property type="protein sequence ID" value="KAF1971489.1"/>
    <property type="molecule type" value="Genomic_DNA"/>
</dbReference>
<accession>A0A6A5V5H2</accession>
<evidence type="ECO:0000313" key="2">
    <source>
        <dbReference type="Proteomes" id="UP000800036"/>
    </source>
</evidence>
<evidence type="ECO:0000313" key="1">
    <source>
        <dbReference type="EMBL" id="KAF1971489.1"/>
    </source>
</evidence>
<sequence>MQICLERFCGMRSRGAFCSAFFASHRCWWLPSSGEGSVACEILTWISVCLVVRVRPEWHNVADPSPRLPIISLIFLGTCANPHINAAYGCGQMEGSITRAMLTHFLVNTIRNYPEANPPARSVAFGIGNGDHWIVDLSAAGRSKARSLPDFHADMVVGWHDPLGNCISTFETCNILVSVSWPSTRQSRTDTESTRPLVPSPDDLLWEVAAERYLIFVGGGKLS</sequence>
<proteinExistence type="predicted"/>
<name>A0A6A5V5H2_9PLEO</name>
<reference evidence="1" key="1">
    <citation type="journal article" date="2020" name="Stud. Mycol.">
        <title>101 Dothideomycetes genomes: a test case for predicting lifestyles and emergence of pathogens.</title>
        <authorList>
            <person name="Haridas S."/>
            <person name="Albert R."/>
            <person name="Binder M."/>
            <person name="Bloem J."/>
            <person name="Labutti K."/>
            <person name="Salamov A."/>
            <person name="Andreopoulos B."/>
            <person name="Baker S."/>
            <person name="Barry K."/>
            <person name="Bills G."/>
            <person name="Bluhm B."/>
            <person name="Cannon C."/>
            <person name="Castanera R."/>
            <person name="Culley D."/>
            <person name="Daum C."/>
            <person name="Ezra D."/>
            <person name="Gonzalez J."/>
            <person name="Henrissat B."/>
            <person name="Kuo A."/>
            <person name="Liang C."/>
            <person name="Lipzen A."/>
            <person name="Lutzoni F."/>
            <person name="Magnuson J."/>
            <person name="Mondo S."/>
            <person name="Nolan M."/>
            <person name="Ohm R."/>
            <person name="Pangilinan J."/>
            <person name="Park H.-J."/>
            <person name="Ramirez L."/>
            <person name="Alfaro M."/>
            <person name="Sun H."/>
            <person name="Tritt A."/>
            <person name="Yoshinaga Y."/>
            <person name="Zwiers L.-H."/>
            <person name="Turgeon B."/>
            <person name="Goodwin S."/>
            <person name="Spatafora J."/>
            <person name="Crous P."/>
            <person name="Grigoriev I."/>
        </authorList>
    </citation>
    <scope>NUCLEOTIDE SEQUENCE</scope>
    <source>
        <strain evidence="1">CBS 107.79</strain>
    </source>
</reference>
<gene>
    <name evidence="1" type="ORF">BU23DRAFT_183389</name>
</gene>
<dbReference type="AlphaFoldDB" id="A0A6A5V5H2"/>
<protein>
    <submittedName>
        <fullName evidence="1">Uncharacterized protein</fullName>
    </submittedName>
</protein>
<dbReference type="Proteomes" id="UP000800036">
    <property type="component" value="Unassembled WGS sequence"/>
</dbReference>
<keyword evidence="2" id="KW-1185">Reference proteome</keyword>